<dbReference type="GO" id="GO:0033389">
    <property type="term" value="P:putrescine biosynthetic process from arginine, via agmatine"/>
    <property type="evidence" value="ECO:0007669"/>
    <property type="project" value="TreeGrafter"/>
</dbReference>
<comment type="caution">
    <text evidence="9">The sequence shown here is derived from an EMBL/GenBank/DDBJ whole genome shotgun (WGS) entry which is preliminary data.</text>
</comment>
<keyword evidence="1 5" id="KW-0479">Metal-binding</keyword>
<reference evidence="9 10" key="1">
    <citation type="submission" date="2015-03" db="EMBL/GenBank/DDBJ databases">
        <title>Genome Assembly of Staphylococcus cohnii subsp. cohnii strain G22B2.</title>
        <authorList>
            <person name="Nair G."/>
            <person name="Kaur G."/>
            <person name="Khatri I."/>
            <person name="Singh N.K."/>
            <person name="Sathyabama S."/>
            <person name="Maurya S.K."/>
            <person name="Subramanian S."/>
            <person name="Agrewala J.N."/>
            <person name="Mayilraj S."/>
        </authorList>
    </citation>
    <scope>NUCLEOTIDE SEQUENCE [LARGE SCALE GENOMIC DNA]</scope>
    <source>
        <strain evidence="9 10">G22B2</strain>
    </source>
</reference>
<dbReference type="CDD" id="cd09988">
    <property type="entry name" value="Formimidoylglutamase"/>
    <property type="match status" value="1"/>
</dbReference>
<evidence type="ECO:0000256" key="8">
    <source>
        <dbReference type="PROSITE-ProRule" id="PRU00742"/>
    </source>
</evidence>
<evidence type="ECO:0000256" key="4">
    <source>
        <dbReference type="ARBA" id="ARBA00023211"/>
    </source>
</evidence>
<dbReference type="InterPro" id="IPR006035">
    <property type="entry name" value="Ureohydrolase"/>
</dbReference>
<dbReference type="UniPathway" id="UPA00379">
    <property type="reaction ID" value="UER00552"/>
</dbReference>
<dbReference type="GO" id="GO:0019556">
    <property type="term" value="P:L-histidine catabolic process to glutamate and formamide"/>
    <property type="evidence" value="ECO:0007669"/>
    <property type="project" value="UniProtKB-UniRule"/>
</dbReference>
<feature type="binding site" evidence="5">
    <location>
        <position position="153"/>
    </location>
    <ligand>
        <name>Mn(2+)</name>
        <dbReference type="ChEBI" id="CHEBI:29035"/>
        <label>2</label>
    </ligand>
</feature>
<dbReference type="PANTHER" id="PTHR11358">
    <property type="entry name" value="ARGINASE/AGMATINASE"/>
    <property type="match status" value="1"/>
</dbReference>
<comment type="catalytic activity">
    <reaction evidence="5">
        <text>N-formimidoyl-L-glutamate + H2O = formamide + L-glutamate</text>
        <dbReference type="Rhea" id="RHEA:22492"/>
        <dbReference type="ChEBI" id="CHEBI:15377"/>
        <dbReference type="ChEBI" id="CHEBI:16397"/>
        <dbReference type="ChEBI" id="CHEBI:29985"/>
        <dbReference type="ChEBI" id="CHEBI:58928"/>
        <dbReference type="EC" id="3.5.3.8"/>
    </reaction>
</comment>
<dbReference type="Gene3D" id="3.40.800.10">
    <property type="entry name" value="Ureohydrolase domain"/>
    <property type="match status" value="1"/>
</dbReference>
<dbReference type="InterPro" id="IPR005923">
    <property type="entry name" value="HutG"/>
</dbReference>
<dbReference type="GO" id="GO:0019557">
    <property type="term" value="P:L-histidine catabolic process to glutamate and formate"/>
    <property type="evidence" value="ECO:0007669"/>
    <property type="project" value="UniProtKB-UniPathway"/>
</dbReference>
<dbReference type="PANTHER" id="PTHR11358:SF35">
    <property type="entry name" value="FORMIMIDOYLGLUTAMASE"/>
    <property type="match status" value="1"/>
</dbReference>
<dbReference type="AlphaFoldDB" id="A0A0M2P2P7"/>
<evidence type="ECO:0000313" key="9">
    <source>
        <dbReference type="EMBL" id="KKI65064.1"/>
    </source>
</evidence>
<dbReference type="HAMAP" id="MF_00737">
    <property type="entry name" value="Formimidoylglutam"/>
    <property type="match status" value="1"/>
</dbReference>
<dbReference type="GO" id="GO:0030145">
    <property type="term" value="F:manganese ion binding"/>
    <property type="evidence" value="ECO:0007669"/>
    <property type="project" value="UniProtKB-UniRule"/>
</dbReference>
<dbReference type="GeneID" id="58096778"/>
<feature type="binding site" evidence="5">
    <location>
        <position position="240"/>
    </location>
    <ligand>
        <name>Mn(2+)</name>
        <dbReference type="ChEBI" id="CHEBI:29035"/>
        <label>2</label>
    </ligand>
</feature>
<feature type="binding site" evidence="5 7">
    <location>
        <position position="240"/>
    </location>
    <ligand>
        <name>Mn(2+)</name>
        <dbReference type="ChEBI" id="CHEBI:29035"/>
        <label>1</label>
    </ligand>
</feature>
<dbReference type="GO" id="GO:0050415">
    <property type="term" value="F:formimidoylglutamase activity"/>
    <property type="evidence" value="ECO:0007669"/>
    <property type="project" value="UniProtKB-UniRule"/>
</dbReference>
<dbReference type="PROSITE" id="PS51409">
    <property type="entry name" value="ARGINASE_2"/>
    <property type="match status" value="1"/>
</dbReference>
<dbReference type="Proteomes" id="UP000034455">
    <property type="component" value="Unassembled WGS sequence"/>
</dbReference>
<accession>A0A0M2P2P7</accession>
<evidence type="ECO:0000256" key="6">
    <source>
        <dbReference type="NCBIfam" id="TIGR01227"/>
    </source>
</evidence>
<evidence type="ECO:0000256" key="1">
    <source>
        <dbReference type="ARBA" id="ARBA00022723"/>
    </source>
</evidence>
<dbReference type="Pfam" id="PF00491">
    <property type="entry name" value="Arginase"/>
    <property type="match status" value="1"/>
</dbReference>
<gene>
    <name evidence="5" type="primary">hutG</name>
    <name evidence="9" type="ORF">UF66_1707</name>
</gene>
<feature type="binding site" evidence="5">
    <location>
        <position position="155"/>
    </location>
    <ligand>
        <name>Mn(2+)</name>
        <dbReference type="ChEBI" id="CHEBI:29035"/>
        <label>2</label>
    </ligand>
</feature>
<evidence type="ECO:0000256" key="5">
    <source>
        <dbReference type="HAMAP-Rule" id="MF_00737"/>
    </source>
</evidence>
<comment type="function">
    <text evidence="5">Catalyzes the conversion of N-formimidoyl-L-glutamate to L-glutamate and formamide.</text>
</comment>
<comment type="similarity">
    <text evidence="5 8">Belongs to the arginase family.</text>
</comment>
<organism evidence="9 10">
    <name type="scientific">Staphylococcus cohnii subsp. cohnii</name>
    <dbReference type="NCBI Taxonomy" id="74704"/>
    <lineage>
        <taxon>Bacteria</taxon>
        <taxon>Bacillati</taxon>
        <taxon>Bacillota</taxon>
        <taxon>Bacilli</taxon>
        <taxon>Bacillales</taxon>
        <taxon>Staphylococcaceae</taxon>
        <taxon>Staphylococcus</taxon>
        <taxon>Staphylococcus cohnii species complex</taxon>
    </lineage>
</organism>
<proteinExistence type="inferred from homology"/>
<evidence type="ECO:0000313" key="10">
    <source>
        <dbReference type="Proteomes" id="UP000034455"/>
    </source>
</evidence>
<dbReference type="PATRIC" id="fig|74704.6.peg.1750"/>
<feature type="binding site" evidence="5 7">
    <location>
        <position position="128"/>
    </location>
    <ligand>
        <name>Mn(2+)</name>
        <dbReference type="ChEBI" id="CHEBI:29035"/>
        <label>1</label>
    </ligand>
</feature>
<dbReference type="GO" id="GO:0008783">
    <property type="term" value="F:agmatinase activity"/>
    <property type="evidence" value="ECO:0007669"/>
    <property type="project" value="TreeGrafter"/>
</dbReference>
<dbReference type="NCBIfam" id="TIGR01227">
    <property type="entry name" value="hutG"/>
    <property type="match status" value="1"/>
</dbReference>
<dbReference type="EC" id="3.5.3.8" evidence="5 6"/>
<feature type="binding site" evidence="5 7">
    <location>
        <position position="153"/>
    </location>
    <ligand>
        <name>Mn(2+)</name>
        <dbReference type="ChEBI" id="CHEBI:29035"/>
        <label>1</label>
    </ligand>
</feature>
<feature type="binding site" evidence="5">
    <location>
        <position position="242"/>
    </location>
    <ligand>
        <name>Mn(2+)</name>
        <dbReference type="ChEBI" id="CHEBI:29035"/>
        <label>2</label>
    </ligand>
</feature>
<comment type="pathway">
    <text evidence="5">Amino-acid degradation; L-histidine degradation into L-glutamate; L-glutamate from N-formimidoyl-L-glutamate (hydrolase route): step 1/1.</text>
</comment>
<dbReference type="PIRSF" id="PIRSF036979">
    <property type="entry name" value="Arginase"/>
    <property type="match status" value="1"/>
</dbReference>
<keyword evidence="4 5" id="KW-0464">Manganese</keyword>
<protein>
    <recommendedName>
        <fullName evidence="5 6">Formimidoylglutamase</fullName>
        <ecNumber evidence="5 6">3.5.3.8</ecNumber>
    </recommendedName>
    <alternativeName>
        <fullName evidence="5">Formiminoglutamase</fullName>
    </alternativeName>
    <alternativeName>
        <fullName evidence="5">Formiminoglutamate hydrolase</fullName>
    </alternativeName>
</protein>
<evidence type="ECO:0000256" key="3">
    <source>
        <dbReference type="ARBA" id="ARBA00022808"/>
    </source>
</evidence>
<keyword evidence="2 5" id="KW-0378">Hydrolase</keyword>
<feature type="binding site" evidence="7">
    <location>
        <position position="242"/>
    </location>
    <ligand>
        <name>Mn(2+)</name>
        <dbReference type="ChEBI" id="CHEBI:29035"/>
        <label>1</label>
    </ligand>
</feature>
<name>A0A0M2P2P7_STACC</name>
<evidence type="ECO:0000256" key="2">
    <source>
        <dbReference type="ARBA" id="ARBA00022801"/>
    </source>
</evidence>
<feature type="binding site" evidence="7">
    <location>
        <position position="155"/>
    </location>
    <ligand>
        <name>Mn(2+)</name>
        <dbReference type="ChEBI" id="CHEBI:29035"/>
        <label>1</label>
    </ligand>
</feature>
<comment type="cofactor">
    <cofactor evidence="5 7">
        <name>Mn(2+)</name>
        <dbReference type="ChEBI" id="CHEBI:29035"/>
    </cofactor>
    <text evidence="5 7">Binds 2 manganese ions per subunit.</text>
</comment>
<dbReference type="InterPro" id="IPR023696">
    <property type="entry name" value="Ureohydrolase_dom_sf"/>
</dbReference>
<keyword evidence="3 5" id="KW-0369">Histidine metabolism</keyword>
<sequence>MYKLAQRDFWTGRVDSETDSSQFRHFQTVNFRNIKDDYRETRQGVGLLGYAVDKGVELNKGRLGAKEGPDAIKKAFANLPVLSDCKIYDYGNVEHDHDHLEETQKEFAQYVATSIQRHKQTFLLGGGHDIAYAQYLGIREVYPDASLGIINIDAHFDTRAEAQSTSGTSFRQILDQDNQADYLVLGIQQGGNTQGLFDYADEKDIGFVYAEELLHQISPPVKDKVERFIHNHNVIMFTICMDVIDSAYAPGVSANAVLGLFPHIVLELAKRIIPNEKVSTISIAETNPKYDVDNRTAKLSANFLHHFIL</sequence>
<dbReference type="EMBL" id="LAKJ01000003">
    <property type="protein sequence ID" value="KKI65064.1"/>
    <property type="molecule type" value="Genomic_DNA"/>
</dbReference>
<feature type="binding site" evidence="5 7">
    <location>
        <position position="157"/>
    </location>
    <ligand>
        <name>Mn(2+)</name>
        <dbReference type="ChEBI" id="CHEBI:29035"/>
        <label>1</label>
    </ligand>
</feature>
<dbReference type="RefSeq" id="WP_019468893.1">
    <property type="nucleotide sequence ID" value="NZ_BKAS01000010.1"/>
</dbReference>
<dbReference type="SUPFAM" id="SSF52768">
    <property type="entry name" value="Arginase/deacetylase"/>
    <property type="match status" value="1"/>
</dbReference>
<evidence type="ECO:0000256" key="7">
    <source>
        <dbReference type="PIRSR" id="PIRSR036979-1"/>
    </source>
</evidence>